<reference evidence="2 3" key="1">
    <citation type="submission" date="2022-11" db="EMBL/GenBank/DDBJ databases">
        <title>Minimal conservation of predation-associated metabolite biosynthetic gene clusters underscores biosynthetic potential of Myxococcota including descriptions for ten novel species: Archangium lansinium sp. nov., Myxococcus landrumus sp. nov., Nannocystis bai.</title>
        <authorList>
            <person name="Ahearne A."/>
            <person name="Stevens C."/>
            <person name="Dowd S."/>
        </authorList>
    </citation>
    <scope>NUCLEOTIDE SEQUENCE [LARGE SCALE GENOMIC DNA]</scope>
    <source>
        <strain evidence="2 3">NCELM</strain>
    </source>
</reference>
<feature type="region of interest" description="Disordered" evidence="1">
    <location>
        <begin position="1"/>
        <end position="24"/>
    </location>
</feature>
<feature type="compositionally biased region" description="Basic and acidic residues" evidence="1">
    <location>
        <begin position="15"/>
        <end position="24"/>
    </location>
</feature>
<sequence>MEAFPTRQYPYRSHIQGDDDGSRPARADRLHRFILGLDTAPRALEVEECEQLVRDPFAVLLRSGPFPLTGRQLLTRFAGLPLERESYIVAEGGQIAWSEQSAGILRNTRVIVAWHDGGVLQALLATQPELDSQRAFLQVIGWDSTAEVYNFYERRSGTWFWAGNSRHALTPPTRGRGPFDSHVNGALVMKELRAPWLHWSSMAAFELPGLAPDDPLRGEAVFLERLGAEQLERLVRSGIHRWTRVRVDEMVEADVLRDAPTLVRHVLTPTSVNLASSAQESGVAPDDGRITLPITFFIDTTLFDFLEIEADVAPPTLAWDLYRRALDHFGFELRDAAGALAAHGDAHFAFAVPERAFEDIDVVAELVRRPRSLLDTRSAACLLMVDFVNPVWSPRRERLMRYVPARAELSEGTWSLGPEIAARICAAPDASQANSPEHEFAANWRAGDDWRAAFGRRIEAYFARLRTRLAEWDGVVDLFRLAEASRRRFLARPLAEFSLTLPRTNIPKAAPLLLMREDATVTRE</sequence>
<dbReference type="Proteomes" id="UP001217838">
    <property type="component" value="Unassembled WGS sequence"/>
</dbReference>
<evidence type="ECO:0000313" key="2">
    <source>
        <dbReference type="EMBL" id="MDC0672899.1"/>
    </source>
</evidence>
<proteinExistence type="predicted"/>
<name>A0ABT5BH94_9BACT</name>
<keyword evidence="3" id="KW-1185">Reference proteome</keyword>
<gene>
    <name evidence="2" type="ORF">POL58_34420</name>
</gene>
<protein>
    <submittedName>
        <fullName evidence="2">Uncharacterized protein</fullName>
    </submittedName>
</protein>
<evidence type="ECO:0000256" key="1">
    <source>
        <dbReference type="SAM" id="MobiDB-lite"/>
    </source>
</evidence>
<dbReference type="EMBL" id="JAQNDN010000020">
    <property type="protein sequence ID" value="MDC0672899.1"/>
    <property type="molecule type" value="Genomic_DNA"/>
</dbReference>
<organism evidence="2 3">
    <name type="scientific">Nannocystis radixulma</name>
    <dbReference type="NCBI Taxonomy" id="2995305"/>
    <lineage>
        <taxon>Bacteria</taxon>
        <taxon>Pseudomonadati</taxon>
        <taxon>Myxococcota</taxon>
        <taxon>Polyangia</taxon>
        <taxon>Nannocystales</taxon>
        <taxon>Nannocystaceae</taxon>
        <taxon>Nannocystis</taxon>
    </lineage>
</organism>
<evidence type="ECO:0000313" key="3">
    <source>
        <dbReference type="Proteomes" id="UP001217838"/>
    </source>
</evidence>
<accession>A0ABT5BH94</accession>
<comment type="caution">
    <text evidence="2">The sequence shown here is derived from an EMBL/GenBank/DDBJ whole genome shotgun (WGS) entry which is preliminary data.</text>
</comment>
<dbReference type="RefSeq" id="WP_272005077.1">
    <property type="nucleotide sequence ID" value="NZ_JAQNDN010000020.1"/>
</dbReference>